<evidence type="ECO:0000256" key="2">
    <source>
        <dbReference type="ARBA" id="ARBA00023002"/>
    </source>
</evidence>
<dbReference type="EMBL" id="CP089983">
    <property type="protein sequence ID" value="WXB10665.1"/>
    <property type="molecule type" value="Genomic_DNA"/>
</dbReference>
<evidence type="ECO:0000313" key="3">
    <source>
        <dbReference type="EMBL" id="WXB10665.1"/>
    </source>
</evidence>
<dbReference type="Gene3D" id="3.90.180.10">
    <property type="entry name" value="Medium-chain alcohol dehydrogenases, catalytic domain"/>
    <property type="match status" value="1"/>
</dbReference>
<dbReference type="PANTHER" id="PTHR48106:SF18">
    <property type="entry name" value="QUINONE OXIDOREDUCTASE PIG3"/>
    <property type="match status" value="1"/>
</dbReference>
<gene>
    <name evidence="3" type="ORF">LVJ94_26025</name>
</gene>
<keyword evidence="4" id="KW-1185">Reference proteome</keyword>
<sequence>MRAIVVRSIGGPEVLQLAEIPATQASSFAALAPYGQLIYYGDASGLPAPIDVGPLYERSLRIGAFKLDIERDIEMADQARRDLAMALCRGVLRLSVSRTFPLAEAAAAHREMEARRTTGKIVLIP</sequence>
<dbReference type="Gene3D" id="3.40.50.720">
    <property type="entry name" value="NAD(P)-binding Rossmann-like Domain"/>
    <property type="match status" value="1"/>
</dbReference>
<keyword evidence="1" id="KW-0521">NADP</keyword>
<dbReference type="RefSeq" id="WP_394840338.1">
    <property type="nucleotide sequence ID" value="NZ_CP089929.1"/>
</dbReference>
<accession>A0ABZ2LNB0</accession>
<evidence type="ECO:0000313" key="4">
    <source>
        <dbReference type="Proteomes" id="UP001374803"/>
    </source>
</evidence>
<protein>
    <submittedName>
        <fullName evidence="3">Zinc-binding dehydrogenase</fullName>
    </submittedName>
</protein>
<evidence type="ECO:0000256" key="1">
    <source>
        <dbReference type="ARBA" id="ARBA00022857"/>
    </source>
</evidence>
<dbReference type="Pfam" id="PF13602">
    <property type="entry name" value="ADH_zinc_N_2"/>
    <property type="match status" value="1"/>
</dbReference>
<reference evidence="3" key="1">
    <citation type="submission" date="2021-12" db="EMBL/GenBank/DDBJ databases">
        <title>Discovery of the Pendulisporaceae a myxobacterial family with distinct sporulation behavior and unique specialized metabolism.</title>
        <authorList>
            <person name="Garcia R."/>
            <person name="Popoff A."/>
            <person name="Bader C.D."/>
            <person name="Loehr J."/>
            <person name="Walesch S."/>
            <person name="Walt C."/>
            <person name="Boldt J."/>
            <person name="Bunk B."/>
            <person name="Haeckl F.J.F.P.J."/>
            <person name="Gunesch A.P."/>
            <person name="Birkelbach J."/>
            <person name="Nuebel U."/>
            <person name="Pietschmann T."/>
            <person name="Bach T."/>
            <person name="Mueller R."/>
        </authorList>
    </citation>
    <scope>NUCLEOTIDE SEQUENCE</scope>
    <source>
        <strain evidence="3">MSr11367</strain>
    </source>
</reference>
<dbReference type="PANTHER" id="PTHR48106">
    <property type="entry name" value="QUINONE OXIDOREDUCTASE PIG3-RELATED"/>
    <property type="match status" value="1"/>
</dbReference>
<proteinExistence type="predicted"/>
<keyword evidence="2" id="KW-0560">Oxidoreductase</keyword>
<organism evidence="3 4">
    <name type="scientific">Pendulispora rubella</name>
    <dbReference type="NCBI Taxonomy" id="2741070"/>
    <lineage>
        <taxon>Bacteria</taxon>
        <taxon>Pseudomonadati</taxon>
        <taxon>Myxococcota</taxon>
        <taxon>Myxococcia</taxon>
        <taxon>Myxococcales</taxon>
        <taxon>Sorangiineae</taxon>
        <taxon>Pendulisporaceae</taxon>
        <taxon>Pendulispora</taxon>
    </lineage>
</organism>
<dbReference type="Proteomes" id="UP001374803">
    <property type="component" value="Chromosome"/>
</dbReference>
<name>A0ABZ2LNB0_9BACT</name>